<dbReference type="InterPro" id="IPR052343">
    <property type="entry name" value="Retrotransposon-Effector_Assoc"/>
</dbReference>
<protein>
    <recommendedName>
        <fullName evidence="1">Reverse transcriptase domain-containing protein</fullName>
    </recommendedName>
</protein>
<evidence type="ECO:0000313" key="2">
    <source>
        <dbReference type="EMBL" id="SPD06017.1"/>
    </source>
</evidence>
<gene>
    <name evidence="2" type="ORF">FSB_LOCUS33899</name>
</gene>
<dbReference type="AlphaFoldDB" id="A0A2N9GUF6"/>
<accession>A0A2N9GUF6</accession>
<dbReference type="InterPro" id="IPR043502">
    <property type="entry name" value="DNA/RNA_pol_sf"/>
</dbReference>
<dbReference type="PANTHER" id="PTHR46890">
    <property type="entry name" value="NON-LTR RETROLELEMENT REVERSE TRANSCRIPTASE-LIKE PROTEIN-RELATED"/>
    <property type="match status" value="1"/>
</dbReference>
<feature type="domain" description="Reverse transcriptase" evidence="1">
    <location>
        <begin position="52"/>
        <end position="270"/>
    </location>
</feature>
<proteinExistence type="predicted"/>
<sequence length="482" mass="54171">MWLERPFDENEIIDVVKGFNGDKAPGLDAFSLAFFQQCWNVVWAEVLAVCQEFHEYCHFERSLNATFVSLIPKKHGANEIKDFRPISLVGGMYKIIAKLLAIRWSVVLGKIISPSQNAFVKGRQILDSVLIANECLDSRLKEANTGAICKLDLEKAYDHSSRGIRQGDPLSPLLFVIVMEALSRLIDKASGVGLLSGFPVGREASDPLKISHLLFADDTLIFCEANPDSLTYLWVMLTCFEATSGLRVNLGKSELIQVGEIQLSIIREMVMEVRGGEGGALEAGCSGKIWHFGGRVFEVGDGTRVRFWDDVWCTDGSLKEAYPGLFRIARDKDACVADNFQRQGDSIHWEVTFSRLAQDWEMESFLSFLEILYSVTITSTGEDKGRLVPLEEYLEGKGSPPGCFLYLDSSFGENLNGGESKAQAYYISQLVLVRELFAAWQGKMGKHPKHMIRRAVPHCVMWCLWRERICGFLRTMNSMWMS</sequence>
<dbReference type="SUPFAM" id="SSF56672">
    <property type="entry name" value="DNA/RNA polymerases"/>
    <property type="match status" value="1"/>
</dbReference>
<dbReference type="CDD" id="cd01650">
    <property type="entry name" value="RT_nLTR_like"/>
    <property type="match status" value="1"/>
</dbReference>
<name>A0A2N9GUF6_FAGSY</name>
<dbReference type="InterPro" id="IPR000477">
    <property type="entry name" value="RT_dom"/>
</dbReference>
<dbReference type="EMBL" id="OIVN01002735">
    <property type="protein sequence ID" value="SPD06017.1"/>
    <property type="molecule type" value="Genomic_DNA"/>
</dbReference>
<organism evidence="2">
    <name type="scientific">Fagus sylvatica</name>
    <name type="common">Beechnut</name>
    <dbReference type="NCBI Taxonomy" id="28930"/>
    <lineage>
        <taxon>Eukaryota</taxon>
        <taxon>Viridiplantae</taxon>
        <taxon>Streptophyta</taxon>
        <taxon>Embryophyta</taxon>
        <taxon>Tracheophyta</taxon>
        <taxon>Spermatophyta</taxon>
        <taxon>Magnoliopsida</taxon>
        <taxon>eudicotyledons</taxon>
        <taxon>Gunneridae</taxon>
        <taxon>Pentapetalae</taxon>
        <taxon>rosids</taxon>
        <taxon>fabids</taxon>
        <taxon>Fagales</taxon>
        <taxon>Fagaceae</taxon>
        <taxon>Fagus</taxon>
    </lineage>
</organism>
<evidence type="ECO:0000259" key="1">
    <source>
        <dbReference type="PROSITE" id="PS50878"/>
    </source>
</evidence>
<reference evidence="2" key="1">
    <citation type="submission" date="2018-02" db="EMBL/GenBank/DDBJ databases">
        <authorList>
            <person name="Cohen D.B."/>
            <person name="Kent A.D."/>
        </authorList>
    </citation>
    <scope>NUCLEOTIDE SEQUENCE</scope>
</reference>
<dbReference type="Pfam" id="PF00078">
    <property type="entry name" value="RVT_1"/>
    <property type="match status" value="1"/>
</dbReference>
<dbReference type="PANTHER" id="PTHR46890:SF50">
    <property type="entry name" value="RNA-DIRECTED DNA POLYMERASE, EUKARYOTA, REVERSE TRANSCRIPTASE ZINC-BINDING DOMAIN PROTEIN-RELATED"/>
    <property type="match status" value="1"/>
</dbReference>
<dbReference type="PROSITE" id="PS50878">
    <property type="entry name" value="RT_POL"/>
    <property type="match status" value="1"/>
</dbReference>